<evidence type="ECO:0000313" key="12">
    <source>
        <dbReference type="EMBL" id="PPE66335.1"/>
    </source>
</evidence>
<gene>
    <name evidence="12" type="ORF">C1704_10195</name>
</gene>
<protein>
    <recommendedName>
        <fullName evidence="2">diguanylate cyclase</fullName>
        <ecNumber evidence="2">2.7.7.65</ecNumber>
    </recommendedName>
</protein>
<dbReference type="PANTHER" id="PTHR45138:SF9">
    <property type="entry name" value="DIGUANYLATE CYCLASE DGCM-RELATED"/>
    <property type="match status" value="1"/>
</dbReference>
<keyword evidence="5 9" id="KW-1133">Transmembrane helix</keyword>
<dbReference type="CDD" id="cd01949">
    <property type="entry name" value="GGDEF"/>
    <property type="match status" value="1"/>
</dbReference>
<evidence type="ECO:0000256" key="7">
    <source>
        <dbReference type="ARBA" id="ARBA00034247"/>
    </source>
</evidence>
<keyword evidence="6 9" id="KW-0472">Membrane</keyword>
<dbReference type="AlphaFoldDB" id="A0A2S5SUC4"/>
<keyword evidence="13" id="KW-1185">Reference proteome</keyword>
<comment type="subcellular location">
    <subcellularLocation>
        <location evidence="1">Cell membrane</location>
        <topology evidence="1">Multi-pass membrane protein</topology>
    </subcellularLocation>
</comment>
<dbReference type="Pfam" id="PF00672">
    <property type="entry name" value="HAMP"/>
    <property type="match status" value="1"/>
</dbReference>
<evidence type="ECO:0000256" key="2">
    <source>
        <dbReference type="ARBA" id="ARBA00012528"/>
    </source>
</evidence>
<dbReference type="InterPro" id="IPR029787">
    <property type="entry name" value="Nucleotide_cyclase"/>
</dbReference>
<evidence type="ECO:0000256" key="5">
    <source>
        <dbReference type="ARBA" id="ARBA00022989"/>
    </source>
</evidence>
<dbReference type="PANTHER" id="PTHR45138">
    <property type="entry name" value="REGULATORY COMPONENTS OF SENSORY TRANSDUCTION SYSTEM"/>
    <property type="match status" value="1"/>
</dbReference>
<dbReference type="CDD" id="cd18774">
    <property type="entry name" value="PDC2_HK_sensor"/>
    <property type="match status" value="1"/>
</dbReference>
<dbReference type="FunFam" id="3.30.70.270:FF:000001">
    <property type="entry name" value="Diguanylate cyclase domain protein"/>
    <property type="match status" value="1"/>
</dbReference>
<dbReference type="EMBL" id="PSNX01000008">
    <property type="protein sequence ID" value="PPE66335.1"/>
    <property type="molecule type" value="Genomic_DNA"/>
</dbReference>
<feature type="domain" description="HAMP" evidence="10">
    <location>
        <begin position="312"/>
        <end position="365"/>
    </location>
</feature>
<evidence type="ECO:0000256" key="6">
    <source>
        <dbReference type="ARBA" id="ARBA00023136"/>
    </source>
</evidence>
<dbReference type="PROSITE" id="PS50885">
    <property type="entry name" value="HAMP"/>
    <property type="match status" value="1"/>
</dbReference>
<sequence>MIWPAFVRSFRFQLAAAYALGLATLVGVLAVVQGHVAGERALHDQADTLQTLARSTSVMLADGLAERLREVELLAQSGRWQEGHWPETLEILRRTRSHVSWVGLTDAQGRVIAASGGMLVGQNVAARPWFQAALQGPHTGDVHTAQLLARLLPASPRGEPLRFIDFAAPLRDENRQVVAVLGMHVNWDWPQHIVDSLRSPLARQQGVRVFVFDREGRVIHRPEDVTVQERPIELAPLVRLPSIQTWDDGRDYLTAAVRVVARNAATDLGWTVVVRQPVNLARAGAREAQHAAAVAGSVTAALVALLAWWVVGRLTHPLQRIARAARALRQGELDTPMPVVDGPSEVRELSQALAEMTSSLVRHERELAVANRELEQRVAERTAELTQATESLRRANARLEQLASRDSLTGLPNRRSLTDSLHAEVRRHRRSGQALALVLADVDHFKQVNDTYGHATGDEVLRAVAQALVGGCRVTDLVGRFGGEEFLLLMPDTDLAGARVACEKLRERVQALDGPVPVTMSFGVVSPAQYFATMEEALSAADQALYQAKAEGRNRVCAYEGQPPQAAPVSGFLPLEDA</sequence>
<dbReference type="InterPro" id="IPR043128">
    <property type="entry name" value="Rev_trsase/Diguanyl_cyclase"/>
</dbReference>
<evidence type="ECO:0000256" key="3">
    <source>
        <dbReference type="ARBA" id="ARBA00022475"/>
    </source>
</evidence>
<dbReference type="Gene3D" id="3.30.450.20">
    <property type="entry name" value="PAS domain"/>
    <property type="match status" value="1"/>
</dbReference>
<dbReference type="GO" id="GO:0005886">
    <property type="term" value="C:plasma membrane"/>
    <property type="evidence" value="ECO:0007669"/>
    <property type="project" value="UniProtKB-SubCell"/>
</dbReference>
<feature type="transmembrane region" description="Helical" evidence="9">
    <location>
        <begin position="291"/>
        <end position="311"/>
    </location>
</feature>
<dbReference type="RefSeq" id="WP_104302618.1">
    <property type="nucleotide sequence ID" value="NZ_PSNX01000008.1"/>
</dbReference>
<keyword evidence="4 9" id="KW-0812">Transmembrane</keyword>
<evidence type="ECO:0000256" key="8">
    <source>
        <dbReference type="SAM" id="Coils"/>
    </source>
</evidence>
<accession>A0A2S5SUC4</accession>
<keyword evidence="3" id="KW-1003">Cell membrane</keyword>
<dbReference type="NCBIfam" id="TIGR00254">
    <property type="entry name" value="GGDEF"/>
    <property type="match status" value="1"/>
</dbReference>
<dbReference type="SUPFAM" id="SSF103190">
    <property type="entry name" value="Sensory domain-like"/>
    <property type="match status" value="1"/>
</dbReference>
<dbReference type="SMART" id="SM00267">
    <property type="entry name" value="GGDEF"/>
    <property type="match status" value="1"/>
</dbReference>
<dbReference type="Gene3D" id="3.30.70.270">
    <property type="match status" value="1"/>
</dbReference>
<dbReference type="OrthoDB" id="9814866at2"/>
<dbReference type="CDD" id="cd12914">
    <property type="entry name" value="PDC1_DGC_like"/>
    <property type="match status" value="1"/>
</dbReference>
<proteinExistence type="predicted"/>
<evidence type="ECO:0000256" key="4">
    <source>
        <dbReference type="ARBA" id="ARBA00022692"/>
    </source>
</evidence>
<dbReference type="Pfam" id="PF02743">
    <property type="entry name" value="dCache_1"/>
    <property type="match status" value="1"/>
</dbReference>
<feature type="coiled-coil region" evidence="8">
    <location>
        <begin position="346"/>
        <end position="405"/>
    </location>
</feature>
<reference evidence="12 13" key="1">
    <citation type="submission" date="2018-02" db="EMBL/GenBank/DDBJ databases">
        <title>Reclassifiation of [Polyangium] brachysporum DSM 7029 as Guopingzhaonella breviflexa gen. nov., sp. nov., a member of the family Comamonadaceae.</title>
        <authorList>
            <person name="Tang B."/>
        </authorList>
    </citation>
    <scope>NUCLEOTIDE SEQUENCE [LARGE SCALE GENOMIC DNA]</scope>
    <source>
        <strain evidence="12 13">BCRC 80649</strain>
    </source>
</reference>
<keyword evidence="8" id="KW-0175">Coiled coil</keyword>
<feature type="domain" description="GGDEF" evidence="11">
    <location>
        <begin position="433"/>
        <end position="561"/>
    </location>
</feature>
<organism evidence="12 13">
    <name type="scientific">Caldimonas caldifontis</name>
    <dbReference type="NCBI Taxonomy" id="1452508"/>
    <lineage>
        <taxon>Bacteria</taxon>
        <taxon>Pseudomonadati</taxon>
        <taxon>Pseudomonadota</taxon>
        <taxon>Betaproteobacteria</taxon>
        <taxon>Burkholderiales</taxon>
        <taxon>Sphaerotilaceae</taxon>
        <taxon>Caldimonas</taxon>
    </lineage>
</organism>
<dbReference type="SMART" id="SM00304">
    <property type="entry name" value="HAMP"/>
    <property type="match status" value="1"/>
</dbReference>
<dbReference type="PROSITE" id="PS50887">
    <property type="entry name" value="GGDEF"/>
    <property type="match status" value="1"/>
</dbReference>
<dbReference type="InterPro" id="IPR000160">
    <property type="entry name" value="GGDEF_dom"/>
</dbReference>
<evidence type="ECO:0000259" key="10">
    <source>
        <dbReference type="PROSITE" id="PS50885"/>
    </source>
</evidence>
<dbReference type="Proteomes" id="UP000238605">
    <property type="component" value="Unassembled WGS sequence"/>
</dbReference>
<dbReference type="InterPro" id="IPR033479">
    <property type="entry name" value="dCache_1"/>
</dbReference>
<dbReference type="InterPro" id="IPR050469">
    <property type="entry name" value="Diguanylate_Cyclase"/>
</dbReference>
<dbReference type="InterPro" id="IPR029151">
    <property type="entry name" value="Sensor-like_sf"/>
</dbReference>
<dbReference type="InterPro" id="IPR003660">
    <property type="entry name" value="HAMP_dom"/>
</dbReference>
<dbReference type="SUPFAM" id="SSF158472">
    <property type="entry name" value="HAMP domain-like"/>
    <property type="match status" value="1"/>
</dbReference>
<comment type="caution">
    <text evidence="12">The sequence shown here is derived from an EMBL/GenBank/DDBJ whole genome shotgun (WGS) entry which is preliminary data.</text>
</comment>
<evidence type="ECO:0000259" key="11">
    <source>
        <dbReference type="PROSITE" id="PS50887"/>
    </source>
</evidence>
<evidence type="ECO:0000256" key="9">
    <source>
        <dbReference type="SAM" id="Phobius"/>
    </source>
</evidence>
<evidence type="ECO:0000313" key="13">
    <source>
        <dbReference type="Proteomes" id="UP000238605"/>
    </source>
</evidence>
<dbReference type="EC" id="2.7.7.65" evidence="2"/>
<dbReference type="GO" id="GO:0007165">
    <property type="term" value="P:signal transduction"/>
    <property type="evidence" value="ECO:0007669"/>
    <property type="project" value="InterPro"/>
</dbReference>
<dbReference type="GO" id="GO:0052621">
    <property type="term" value="F:diguanylate cyclase activity"/>
    <property type="evidence" value="ECO:0007669"/>
    <property type="project" value="UniProtKB-EC"/>
</dbReference>
<name>A0A2S5SUC4_9BURK</name>
<evidence type="ECO:0000256" key="1">
    <source>
        <dbReference type="ARBA" id="ARBA00004651"/>
    </source>
</evidence>
<dbReference type="Pfam" id="PF00990">
    <property type="entry name" value="GGDEF"/>
    <property type="match status" value="1"/>
</dbReference>
<dbReference type="Gene3D" id="6.10.340.10">
    <property type="match status" value="1"/>
</dbReference>
<dbReference type="SUPFAM" id="SSF55073">
    <property type="entry name" value="Nucleotide cyclase"/>
    <property type="match status" value="1"/>
</dbReference>
<comment type="catalytic activity">
    <reaction evidence="7">
        <text>2 GTP = 3',3'-c-di-GMP + 2 diphosphate</text>
        <dbReference type="Rhea" id="RHEA:24898"/>
        <dbReference type="ChEBI" id="CHEBI:33019"/>
        <dbReference type="ChEBI" id="CHEBI:37565"/>
        <dbReference type="ChEBI" id="CHEBI:58805"/>
        <dbReference type="EC" id="2.7.7.65"/>
    </reaction>
</comment>